<keyword evidence="10" id="KW-1185">Reference proteome</keyword>
<keyword evidence="6" id="KW-0539">Nucleus</keyword>
<name>A0ABR2V3Q9_9PEZI</name>
<comment type="similarity">
    <text evidence="2">Belongs to the transcriptional coactivator PC4 family.</text>
</comment>
<comment type="caution">
    <text evidence="9">The sequence shown here is derived from an EMBL/GenBank/DDBJ whole genome shotgun (WGS) entry which is preliminary data.</text>
</comment>
<comment type="subcellular location">
    <subcellularLocation>
        <location evidence="1">Nucleus</location>
    </subcellularLocation>
</comment>
<dbReference type="EMBL" id="JARVKF010000179">
    <property type="protein sequence ID" value="KAK9421547.1"/>
    <property type="molecule type" value="Genomic_DNA"/>
</dbReference>
<feature type="compositionally biased region" description="Basic residues" evidence="7">
    <location>
        <begin position="1"/>
        <end position="10"/>
    </location>
</feature>
<dbReference type="Gene3D" id="2.30.31.10">
    <property type="entry name" value="Transcriptional Coactivator Pc4, Chain A"/>
    <property type="match status" value="1"/>
</dbReference>
<dbReference type="InterPro" id="IPR045125">
    <property type="entry name" value="Sub1/Tcp4-like"/>
</dbReference>
<dbReference type="PANTHER" id="PTHR13215">
    <property type="entry name" value="RNA POLYMERASE II TRANSCRIPTIONAL COACTIVATOR"/>
    <property type="match status" value="1"/>
</dbReference>
<evidence type="ECO:0000313" key="10">
    <source>
        <dbReference type="Proteomes" id="UP001408356"/>
    </source>
</evidence>
<evidence type="ECO:0000256" key="1">
    <source>
        <dbReference type="ARBA" id="ARBA00004123"/>
    </source>
</evidence>
<dbReference type="SUPFAM" id="SSF54447">
    <property type="entry name" value="ssDNA-binding transcriptional regulator domain"/>
    <property type="match status" value="1"/>
</dbReference>
<accession>A0ABR2V3Q9</accession>
<evidence type="ECO:0000256" key="7">
    <source>
        <dbReference type="SAM" id="MobiDB-lite"/>
    </source>
</evidence>
<evidence type="ECO:0000256" key="2">
    <source>
        <dbReference type="ARBA" id="ARBA00009001"/>
    </source>
</evidence>
<keyword evidence="5" id="KW-0804">Transcription</keyword>
<dbReference type="InterPro" id="IPR009044">
    <property type="entry name" value="ssDNA-bd_transcriptional_reg"/>
</dbReference>
<gene>
    <name evidence="9" type="ORF">SUNI508_05782</name>
</gene>
<keyword evidence="3" id="KW-0805">Transcription regulation</keyword>
<reference evidence="9 10" key="1">
    <citation type="journal article" date="2024" name="J. Plant Pathol.">
        <title>Sequence and assembly of the genome of Seiridium unicorne, isolate CBS 538.82, causal agent of cypress canker disease.</title>
        <authorList>
            <person name="Scali E."/>
            <person name="Rocca G.D."/>
            <person name="Danti R."/>
            <person name="Garbelotto M."/>
            <person name="Barberini S."/>
            <person name="Baroncelli R."/>
            <person name="Emiliani G."/>
        </authorList>
    </citation>
    <scope>NUCLEOTIDE SEQUENCE [LARGE SCALE GENOMIC DNA]</scope>
    <source>
        <strain evidence="9 10">BM-138-508</strain>
    </source>
</reference>
<evidence type="ECO:0000259" key="8">
    <source>
        <dbReference type="Pfam" id="PF02229"/>
    </source>
</evidence>
<organism evidence="9 10">
    <name type="scientific">Seiridium unicorne</name>
    <dbReference type="NCBI Taxonomy" id="138068"/>
    <lineage>
        <taxon>Eukaryota</taxon>
        <taxon>Fungi</taxon>
        <taxon>Dikarya</taxon>
        <taxon>Ascomycota</taxon>
        <taxon>Pezizomycotina</taxon>
        <taxon>Sordariomycetes</taxon>
        <taxon>Xylariomycetidae</taxon>
        <taxon>Amphisphaeriales</taxon>
        <taxon>Sporocadaceae</taxon>
        <taxon>Seiridium</taxon>
    </lineage>
</organism>
<proteinExistence type="inferred from homology"/>
<evidence type="ECO:0000256" key="4">
    <source>
        <dbReference type="ARBA" id="ARBA00023125"/>
    </source>
</evidence>
<dbReference type="Proteomes" id="UP001408356">
    <property type="component" value="Unassembled WGS sequence"/>
</dbReference>
<evidence type="ECO:0000256" key="6">
    <source>
        <dbReference type="ARBA" id="ARBA00023242"/>
    </source>
</evidence>
<feature type="region of interest" description="Disordered" evidence="7">
    <location>
        <begin position="122"/>
        <end position="159"/>
    </location>
</feature>
<feature type="domain" description="Transcriptional coactivator p15 (PC4) C-terminal" evidence="8">
    <location>
        <begin position="51"/>
        <end position="103"/>
    </location>
</feature>
<sequence>MAGPKSAKRVRPADDDSDIEVETKPSKSSKKAKTGGNDLESGKDNDGNSWWSLSGKRRVGISEFQKKPYVNIREYYVDGDANWKPGKKGISLPLEQYNALLKAIPAINAELASQGLDVAEIPSNIPSNTVQKPSSKEKRSKKANIEATSDEEDDDEDED</sequence>
<keyword evidence="4" id="KW-0238">DNA-binding</keyword>
<protein>
    <submittedName>
        <fullName evidence="9">Transcriptional coactivator p15 (PC4) C-terminal domain-containing protein</fullName>
    </submittedName>
</protein>
<feature type="compositionally biased region" description="Polar residues" evidence="7">
    <location>
        <begin position="124"/>
        <end position="133"/>
    </location>
</feature>
<feature type="region of interest" description="Disordered" evidence="7">
    <location>
        <begin position="1"/>
        <end position="53"/>
    </location>
</feature>
<evidence type="ECO:0000256" key="3">
    <source>
        <dbReference type="ARBA" id="ARBA00023015"/>
    </source>
</evidence>
<evidence type="ECO:0000313" key="9">
    <source>
        <dbReference type="EMBL" id="KAK9421547.1"/>
    </source>
</evidence>
<feature type="compositionally biased region" description="Acidic residues" evidence="7">
    <location>
        <begin position="148"/>
        <end position="159"/>
    </location>
</feature>
<dbReference type="Pfam" id="PF02229">
    <property type="entry name" value="PC4"/>
    <property type="match status" value="1"/>
</dbReference>
<evidence type="ECO:0000256" key="5">
    <source>
        <dbReference type="ARBA" id="ARBA00023163"/>
    </source>
</evidence>
<dbReference type="InterPro" id="IPR003173">
    <property type="entry name" value="PC4_C"/>
</dbReference>